<feature type="compositionally biased region" description="Polar residues" evidence="1">
    <location>
        <begin position="234"/>
        <end position="243"/>
    </location>
</feature>
<reference evidence="2" key="1">
    <citation type="submission" date="2023-03" db="EMBL/GenBank/DDBJ databases">
        <title>Massive genome expansion in bonnet fungi (Mycena s.s.) driven by repeated elements and novel gene families across ecological guilds.</title>
        <authorList>
            <consortium name="Lawrence Berkeley National Laboratory"/>
            <person name="Harder C.B."/>
            <person name="Miyauchi S."/>
            <person name="Viragh M."/>
            <person name="Kuo A."/>
            <person name="Thoen E."/>
            <person name="Andreopoulos B."/>
            <person name="Lu D."/>
            <person name="Skrede I."/>
            <person name="Drula E."/>
            <person name="Henrissat B."/>
            <person name="Morin E."/>
            <person name="Kohler A."/>
            <person name="Barry K."/>
            <person name="LaButti K."/>
            <person name="Morin E."/>
            <person name="Salamov A."/>
            <person name="Lipzen A."/>
            <person name="Mereny Z."/>
            <person name="Hegedus B."/>
            <person name="Baldrian P."/>
            <person name="Stursova M."/>
            <person name="Weitz H."/>
            <person name="Taylor A."/>
            <person name="Grigoriev I.V."/>
            <person name="Nagy L.G."/>
            <person name="Martin F."/>
            <person name="Kauserud H."/>
        </authorList>
    </citation>
    <scope>NUCLEOTIDE SEQUENCE</scope>
    <source>
        <strain evidence="2">CBHHK200</strain>
    </source>
</reference>
<proteinExistence type="predicted"/>
<accession>A0AAD6WUM8</accession>
<keyword evidence="3" id="KW-1185">Reference proteome</keyword>
<dbReference type="EMBL" id="JARJCM010000153">
    <property type="protein sequence ID" value="KAJ7025445.1"/>
    <property type="molecule type" value="Genomic_DNA"/>
</dbReference>
<dbReference type="AlphaFoldDB" id="A0AAD6WUM8"/>
<evidence type="ECO:0000313" key="2">
    <source>
        <dbReference type="EMBL" id="KAJ7025445.1"/>
    </source>
</evidence>
<name>A0AAD6WUM8_9AGAR</name>
<evidence type="ECO:0000256" key="1">
    <source>
        <dbReference type="SAM" id="MobiDB-lite"/>
    </source>
</evidence>
<evidence type="ECO:0000313" key="3">
    <source>
        <dbReference type="Proteomes" id="UP001218188"/>
    </source>
</evidence>
<comment type="caution">
    <text evidence="2">The sequence shown here is derived from an EMBL/GenBank/DDBJ whole genome shotgun (WGS) entry which is preliminary data.</text>
</comment>
<dbReference type="Proteomes" id="UP001218188">
    <property type="component" value="Unassembled WGS sequence"/>
</dbReference>
<sequence length="256" mass="28818">MPLSAWEEVAMQYLGQPSLTTPEWTGTHRHLSAVTLHDLGLHLYLGHDGEKCPTLVDQQHIILINKFGRSIEHDDIQHRLEELDAIEHAAALEQERLRAASEAREEAWRKDSMRRHFVDSPEYLDHAWRSHQRCVAAKDAEAAAWRHAFEVARRQGRGAAGAPGAILRKKYRAGQRPTGAVERTRAYHAFEAARREGVGAAGTPGAILRKENRKKYRLFSPSPEPEDSPASQETITAASTLQKGETYAHPEDWLMS</sequence>
<feature type="compositionally biased region" description="Basic and acidic residues" evidence="1">
    <location>
        <begin position="246"/>
        <end position="256"/>
    </location>
</feature>
<protein>
    <submittedName>
        <fullName evidence="2">Uncharacterized protein</fullName>
    </submittedName>
</protein>
<gene>
    <name evidence="2" type="ORF">C8F04DRAFT_1191449</name>
</gene>
<feature type="region of interest" description="Disordered" evidence="1">
    <location>
        <begin position="212"/>
        <end position="256"/>
    </location>
</feature>
<organism evidence="2 3">
    <name type="scientific">Mycena alexandri</name>
    <dbReference type="NCBI Taxonomy" id="1745969"/>
    <lineage>
        <taxon>Eukaryota</taxon>
        <taxon>Fungi</taxon>
        <taxon>Dikarya</taxon>
        <taxon>Basidiomycota</taxon>
        <taxon>Agaricomycotina</taxon>
        <taxon>Agaricomycetes</taxon>
        <taxon>Agaricomycetidae</taxon>
        <taxon>Agaricales</taxon>
        <taxon>Marasmiineae</taxon>
        <taxon>Mycenaceae</taxon>
        <taxon>Mycena</taxon>
    </lineage>
</organism>